<dbReference type="PANTHER" id="PTHR35378:SF1">
    <property type="entry name" value="C2H2-TYPE DOMAIN-CONTAINING PROTEIN"/>
    <property type="match status" value="1"/>
</dbReference>
<organism evidence="1 2">
    <name type="scientific">Acrasis kona</name>
    <dbReference type="NCBI Taxonomy" id="1008807"/>
    <lineage>
        <taxon>Eukaryota</taxon>
        <taxon>Discoba</taxon>
        <taxon>Heterolobosea</taxon>
        <taxon>Tetramitia</taxon>
        <taxon>Eutetramitia</taxon>
        <taxon>Acrasidae</taxon>
        <taxon>Acrasis</taxon>
    </lineage>
</organism>
<dbReference type="EMBL" id="JAOPGA020001179">
    <property type="protein sequence ID" value="KAL0485889.1"/>
    <property type="molecule type" value="Genomic_DNA"/>
</dbReference>
<protein>
    <submittedName>
        <fullName evidence="1">Uncharacterized protein</fullName>
    </submittedName>
</protein>
<reference evidence="1 2" key="1">
    <citation type="submission" date="2024-03" db="EMBL/GenBank/DDBJ databases">
        <title>The Acrasis kona genome and developmental transcriptomes reveal deep origins of eukaryotic multicellular pathways.</title>
        <authorList>
            <person name="Sheikh S."/>
            <person name="Fu C.-J."/>
            <person name="Brown M.W."/>
            <person name="Baldauf S.L."/>
        </authorList>
    </citation>
    <scope>NUCLEOTIDE SEQUENCE [LARGE SCALE GENOMIC DNA]</scope>
    <source>
        <strain evidence="1 2">ATCC MYA-3509</strain>
    </source>
</reference>
<accession>A0AAW2Z904</accession>
<name>A0AAW2Z904_9EUKA</name>
<evidence type="ECO:0000313" key="1">
    <source>
        <dbReference type="EMBL" id="KAL0485889.1"/>
    </source>
</evidence>
<gene>
    <name evidence="1" type="ORF">AKO1_002158</name>
</gene>
<dbReference type="PANTHER" id="PTHR35378">
    <property type="entry name" value="UNNAMED PRODUCT"/>
    <property type="match status" value="1"/>
</dbReference>
<comment type="caution">
    <text evidence="1">The sequence shown here is derived from an EMBL/GenBank/DDBJ whole genome shotgun (WGS) entry which is preliminary data.</text>
</comment>
<keyword evidence="2" id="KW-1185">Reference proteome</keyword>
<dbReference type="Proteomes" id="UP001431209">
    <property type="component" value="Unassembled WGS sequence"/>
</dbReference>
<sequence>MGKDKKGSSTSKEATISVDPRFLRFEHSKIRPKFSDQKSVKQTLQDILDKKVMVKDLPTITVVPISNSDKHYCSLNNRRCWVYKQLREAGFLETVEVRFKPAQDSRRLKDKYTLEKCSDVATFMKERAVEKSTEQNEDGEEEQEC</sequence>
<dbReference type="AlphaFoldDB" id="A0AAW2Z904"/>
<proteinExistence type="predicted"/>
<evidence type="ECO:0000313" key="2">
    <source>
        <dbReference type="Proteomes" id="UP001431209"/>
    </source>
</evidence>